<dbReference type="InterPro" id="IPR036890">
    <property type="entry name" value="HATPase_C_sf"/>
</dbReference>
<evidence type="ECO:0000313" key="7">
    <source>
        <dbReference type="EMBL" id="MEZ0450782.1"/>
    </source>
</evidence>
<keyword evidence="8" id="KW-1185">Reference proteome</keyword>
<dbReference type="InterPro" id="IPR050482">
    <property type="entry name" value="Sensor_HK_TwoCompSys"/>
</dbReference>
<dbReference type="Pfam" id="PF02518">
    <property type="entry name" value="HATPase_c"/>
    <property type="match status" value="1"/>
</dbReference>
<reference evidence="7 8" key="1">
    <citation type="submission" date="2024-06" db="EMBL/GenBank/DDBJ databases">
        <title>Soil Sphingobacterium thalpophilum.</title>
        <authorList>
            <person name="Yang J."/>
            <person name="Li J."/>
        </authorList>
    </citation>
    <scope>NUCLEOTIDE SEQUENCE [LARGE SCALE GENOMIC DNA]</scope>
    <source>
        <strain evidence="7 8">22g91tb</strain>
    </source>
</reference>
<comment type="catalytic activity">
    <reaction evidence="1">
        <text>ATP + protein L-histidine = ADP + protein N-phospho-L-histidine.</text>
        <dbReference type="EC" id="2.7.13.3"/>
    </reaction>
</comment>
<comment type="caution">
    <text evidence="7">The sequence shown here is derived from an EMBL/GenBank/DDBJ whole genome shotgun (WGS) entry which is preliminary data.</text>
</comment>
<dbReference type="PROSITE" id="PS50109">
    <property type="entry name" value="HIS_KIN"/>
    <property type="match status" value="1"/>
</dbReference>
<keyword evidence="5" id="KW-0902">Two-component regulatory system</keyword>
<dbReference type="GO" id="GO:0005524">
    <property type="term" value="F:ATP binding"/>
    <property type="evidence" value="ECO:0007669"/>
    <property type="project" value="UniProtKB-KW"/>
</dbReference>
<evidence type="ECO:0000256" key="2">
    <source>
        <dbReference type="ARBA" id="ARBA00012438"/>
    </source>
</evidence>
<evidence type="ECO:0000313" key="8">
    <source>
        <dbReference type="Proteomes" id="UP001566204"/>
    </source>
</evidence>
<dbReference type="InterPro" id="IPR003594">
    <property type="entry name" value="HATPase_dom"/>
</dbReference>
<proteinExistence type="predicted"/>
<evidence type="ECO:0000256" key="3">
    <source>
        <dbReference type="ARBA" id="ARBA00022679"/>
    </source>
</evidence>
<keyword evidence="3" id="KW-0808">Transferase</keyword>
<dbReference type="PRINTS" id="PR00344">
    <property type="entry name" value="BCTRLSENSOR"/>
</dbReference>
<dbReference type="InterPro" id="IPR005467">
    <property type="entry name" value="His_kinase_dom"/>
</dbReference>
<evidence type="ECO:0000256" key="1">
    <source>
        <dbReference type="ARBA" id="ARBA00000085"/>
    </source>
</evidence>
<accession>A0ABV4H9T7</accession>
<dbReference type="SUPFAM" id="SSF55874">
    <property type="entry name" value="ATPase domain of HSP90 chaperone/DNA topoisomerase II/histidine kinase"/>
    <property type="match status" value="1"/>
</dbReference>
<dbReference type="GeneID" id="78462122"/>
<dbReference type="EC" id="2.7.13.3" evidence="2"/>
<keyword evidence="4" id="KW-0418">Kinase</keyword>
<dbReference type="RefSeq" id="WP_028069284.1">
    <property type="nucleotide sequence ID" value="NZ_JBEOQA010000001.1"/>
</dbReference>
<evidence type="ECO:0000256" key="4">
    <source>
        <dbReference type="ARBA" id="ARBA00022777"/>
    </source>
</evidence>
<dbReference type="CDD" id="cd16917">
    <property type="entry name" value="HATPase_UhpB-NarQ-NarX-like"/>
    <property type="match status" value="1"/>
</dbReference>
<gene>
    <name evidence="7" type="ORF">ABTW24_04155</name>
</gene>
<dbReference type="SMART" id="SM00387">
    <property type="entry name" value="HATPase_c"/>
    <property type="match status" value="1"/>
</dbReference>
<feature type="domain" description="Histidine kinase" evidence="6">
    <location>
        <begin position="1"/>
        <end position="91"/>
    </location>
</feature>
<organism evidence="7 8">
    <name type="scientific">Sphingobacterium thalpophilum</name>
    <dbReference type="NCBI Taxonomy" id="259"/>
    <lineage>
        <taxon>Bacteria</taxon>
        <taxon>Pseudomonadati</taxon>
        <taxon>Bacteroidota</taxon>
        <taxon>Sphingobacteriia</taxon>
        <taxon>Sphingobacteriales</taxon>
        <taxon>Sphingobacteriaceae</taxon>
        <taxon>Sphingobacterium</taxon>
    </lineage>
</organism>
<dbReference type="InterPro" id="IPR004358">
    <property type="entry name" value="Sig_transdc_His_kin-like_C"/>
</dbReference>
<name>A0ABV4H9T7_9SPHI</name>
<evidence type="ECO:0000259" key="6">
    <source>
        <dbReference type="PROSITE" id="PS50109"/>
    </source>
</evidence>
<dbReference type="EMBL" id="JBEOQB010000001">
    <property type="protein sequence ID" value="MEZ0450782.1"/>
    <property type="molecule type" value="Genomic_DNA"/>
</dbReference>
<dbReference type="Gene3D" id="3.30.565.10">
    <property type="entry name" value="Histidine kinase-like ATPase, C-terminal domain"/>
    <property type="match status" value="1"/>
</dbReference>
<dbReference type="PANTHER" id="PTHR24421">
    <property type="entry name" value="NITRATE/NITRITE SENSOR PROTEIN NARX-RELATED"/>
    <property type="match status" value="1"/>
</dbReference>
<keyword evidence="7" id="KW-0067">ATP-binding</keyword>
<dbReference type="PANTHER" id="PTHR24421:SF10">
    <property type="entry name" value="NITRATE_NITRITE SENSOR PROTEIN NARQ"/>
    <property type="match status" value="1"/>
</dbReference>
<evidence type="ECO:0000256" key="5">
    <source>
        <dbReference type="ARBA" id="ARBA00023012"/>
    </source>
</evidence>
<dbReference type="Proteomes" id="UP001566204">
    <property type="component" value="Unassembled WGS sequence"/>
</dbReference>
<keyword evidence="7" id="KW-0547">Nucleotide-binding</keyword>
<sequence>MTLYRTVQEAVTNMVKHSGATEGIVQLEGNGRILRITVEDNGIGFDKNNAPRKGLGLSGLVSRVTKLGGAIEIRTSLGNGTTIYFEIGSVPIK</sequence>
<protein>
    <recommendedName>
        <fullName evidence="2">histidine kinase</fullName>
        <ecNumber evidence="2">2.7.13.3</ecNumber>
    </recommendedName>
</protein>